<dbReference type="RefSeq" id="WP_024352303.1">
    <property type="nucleotide sequence ID" value="NZ_BBWN01000016.1"/>
</dbReference>
<reference evidence="2" key="1">
    <citation type="journal article" date="2015" name="Proc. Natl. Acad. Sci. U.S.A.">
        <title>Bacterial clade with the ribosomal RNA operon on a small plasmid rather than the chromosome.</title>
        <authorList>
            <person name="Anda M."/>
            <person name="Ohtsubo Y."/>
            <person name="Okubo T."/>
            <person name="Sugawara M."/>
            <person name="Nagata Y."/>
            <person name="Tsuda M."/>
            <person name="Minamisawa K."/>
            <person name="Mitsui H."/>
        </authorList>
    </citation>
    <scope>NUCLEOTIDE SEQUENCE</scope>
    <source>
        <strain evidence="2">DSM 14790</strain>
    </source>
</reference>
<dbReference type="Pfam" id="PF05545">
    <property type="entry name" value="FixQ"/>
    <property type="match status" value="1"/>
</dbReference>
<accession>A0A0P0Z0B0</accession>
<dbReference type="EMBL" id="LC066374">
    <property type="protein sequence ID" value="BAT27136.1"/>
    <property type="molecule type" value="Genomic_DNA"/>
</dbReference>
<dbReference type="AlphaFoldDB" id="A0A0P0Z0B0"/>
<proteinExistence type="predicted"/>
<evidence type="ECO:0000313" key="2">
    <source>
        <dbReference type="EMBL" id="BAT27136.1"/>
    </source>
</evidence>
<dbReference type="InterPro" id="IPR008621">
    <property type="entry name" value="Cbb3-typ_cyt_oxidase_comp"/>
</dbReference>
<name>A0A0P0Z0B0_9HYPH</name>
<dbReference type="CDD" id="cd01324">
    <property type="entry name" value="cbb3_Oxidase_CcoQ"/>
    <property type="match status" value="1"/>
</dbReference>
<keyword evidence="1" id="KW-1133">Transmembrane helix</keyword>
<organism evidence="2">
    <name type="scientific">Aurantimonas coralicida</name>
    <dbReference type="NCBI Taxonomy" id="182270"/>
    <lineage>
        <taxon>Bacteria</taxon>
        <taxon>Pseudomonadati</taxon>
        <taxon>Pseudomonadota</taxon>
        <taxon>Alphaproteobacteria</taxon>
        <taxon>Hyphomicrobiales</taxon>
        <taxon>Aurantimonadaceae</taxon>
        <taxon>Aurantimonas</taxon>
    </lineage>
</organism>
<protein>
    <submittedName>
        <fullName evidence="2">Cbb3-type cytochrome oxidase subunit</fullName>
    </submittedName>
</protein>
<feature type="transmembrane region" description="Helical" evidence="1">
    <location>
        <begin position="15"/>
        <end position="32"/>
    </location>
</feature>
<keyword evidence="1" id="KW-0812">Transmembrane</keyword>
<sequence length="51" mass="5719">MDFDYHSMRAFADSWALLALTLFFLGVLAWVLRPGAKRAADDAASIPFKED</sequence>
<keyword evidence="1" id="KW-0472">Membrane</keyword>
<evidence type="ECO:0000256" key="1">
    <source>
        <dbReference type="SAM" id="Phobius"/>
    </source>
</evidence>